<evidence type="ECO:0000313" key="1">
    <source>
        <dbReference type="EMBL" id="OGG17257.1"/>
    </source>
</evidence>
<protein>
    <submittedName>
        <fullName evidence="1">Uncharacterized protein</fullName>
    </submittedName>
</protein>
<sequence length="118" mass="13516">MPYLIGRHPFLKLKVLLPKNNKWNTLECLIDTGFSGGVVLPLKFQKYFPENEFIEAHFILADNSEITVEATFTVVEYSGKKKEVAVVFMGDSQSLVGVEFLNQMKFCLDLRKNKVELK</sequence>
<accession>A0A1F5ZYY8</accession>
<evidence type="ECO:0000313" key="2">
    <source>
        <dbReference type="Proteomes" id="UP000176253"/>
    </source>
</evidence>
<dbReference type="AlphaFoldDB" id="A0A1F5ZYY8"/>
<comment type="caution">
    <text evidence="1">The sequence shown here is derived from an EMBL/GenBank/DDBJ whole genome shotgun (WGS) entry which is preliminary data.</text>
</comment>
<gene>
    <name evidence="1" type="ORF">A3D78_03110</name>
</gene>
<dbReference type="Proteomes" id="UP000176253">
    <property type="component" value="Unassembled WGS sequence"/>
</dbReference>
<proteinExistence type="predicted"/>
<reference evidence="1 2" key="1">
    <citation type="journal article" date="2016" name="Nat. Commun.">
        <title>Thousands of microbial genomes shed light on interconnected biogeochemical processes in an aquifer system.</title>
        <authorList>
            <person name="Anantharaman K."/>
            <person name="Brown C.T."/>
            <person name="Hug L.A."/>
            <person name="Sharon I."/>
            <person name="Castelle C.J."/>
            <person name="Probst A.J."/>
            <person name="Thomas B.C."/>
            <person name="Singh A."/>
            <person name="Wilkins M.J."/>
            <person name="Karaoz U."/>
            <person name="Brodie E.L."/>
            <person name="Williams K.H."/>
            <person name="Hubbard S.S."/>
            <person name="Banfield J.F."/>
        </authorList>
    </citation>
    <scope>NUCLEOTIDE SEQUENCE [LARGE SCALE GENOMIC DNA]</scope>
</reference>
<organism evidence="1 2">
    <name type="scientific">Candidatus Gottesmanbacteria bacterium RIFCSPHIGHO2_02_FULL_39_14</name>
    <dbReference type="NCBI Taxonomy" id="1798383"/>
    <lineage>
        <taxon>Bacteria</taxon>
        <taxon>Candidatus Gottesmaniibacteriota</taxon>
    </lineage>
</organism>
<name>A0A1F5ZYY8_9BACT</name>
<dbReference type="EMBL" id="MFJM01000043">
    <property type="protein sequence ID" value="OGG17257.1"/>
    <property type="molecule type" value="Genomic_DNA"/>
</dbReference>